<evidence type="ECO:0000256" key="1">
    <source>
        <dbReference type="ARBA" id="ARBA00004651"/>
    </source>
</evidence>
<dbReference type="Pfam" id="PF13396">
    <property type="entry name" value="PLDc_N"/>
    <property type="match status" value="1"/>
</dbReference>
<evidence type="ECO:0000256" key="3">
    <source>
        <dbReference type="ARBA" id="ARBA00022692"/>
    </source>
</evidence>
<evidence type="ECO:0000313" key="8">
    <source>
        <dbReference type="EMBL" id="MBD2870907.1"/>
    </source>
</evidence>
<sequence>MNEPLELSRVLAIIAPMLAIQLVLAVIALALCAKAEQTRGPKWMWILIILFLNVVGPIAFFIAGRRNEA</sequence>
<dbReference type="InterPro" id="IPR027379">
    <property type="entry name" value="CLS_N"/>
</dbReference>
<feature type="transmembrane region" description="Helical" evidence="6">
    <location>
        <begin position="12"/>
        <end position="31"/>
    </location>
</feature>
<dbReference type="RefSeq" id="WP_190864229.1">
    <property type="nucleotide sequence ID" value="NZ_JACXIY010000025.1"/>
</dbReference>
<proteinExistence type="predicted"/>
<keyword evidence="3 6" id="KW-0812">Transmembrane</keyword>
<keyword evidence="9" id="KW-1185">Reference proteome</keyword>
<comment type="caution">
    <text evidence="8">The sequence shown here is derived from an EMBL/GenBank/DDBJ whole genome shotgun (WGS) entry which is preliminary data.</text>
</comment>
<evidence type="ECO:0000256" key="6">
    <source>
        <dbReference type="SAM" id="Phobius"/>
    </source>
</evidence>
<keyword evidence="5 6" id="KW-0472">Membrane</keyword>
<feature type="transmembrane region" description="Helical" evidence="6">
    <location>
        <begin position="43"/>
        <end position="63"/>
    </location>
</feature>
<dbReference type="GO" id="GO:0005886">
    <property type="term" value="C:plasma membrane"/>
    <property type="evidence" value="ECO:0007669"/>
    <property type="project" value="UniProtKB-SubCell"/>
</dbReference>
<keyword evidence="2" id="KW-1003">Cell membrane</keyword>
<name>A0A927CPW3_9BACL</name>
<reference evidence="8" key="1">
    <citation type="submission" date="2020-09" db="EMBL/GenBank/DDBJ databases">
        <title>A novel bacterium of genus Paenibacillus, isolated from South China Sea.</title>
        <authorList>
            <person name="Huang H."/>
            <person name="Mo K."/>
            <person name="Hu Y."/>
        </authorList>
    </citation>
    <scope>NUCLEOTIDE SEQUENCE</scope>
    <source>
        <strain evidence="8">IB182493</strain>
    </source>
</reference>
<protein>
    <submittedName>
        <fullName evidence="8">PLDc_N domain-containing protein</fullName>
    </submittedName>
</protein>
<gene>
    <name evidence="8" type="ORF">IDH41_20185</name>
</gene>
<evidence type="ECO:0000313" key="9">
    <source>
        <dbReference type="Proteomes" id="UP000632125"/>
    </source>
</evidence>
<dbReference type="EMBL" id="JACXIY010000025">
    <property type="protein sequence ID" value="MBD2870907.1"/>
    <property type="molecule type" value="Genomic_DNA"/>
</dbReference>
<evidence type="ECO:0000256" key="2">
    <source>
        <dbReference type="ARBA" id="ARBA00022475"/>
    </source>
</evidence>
<dbReference type="Proteomes" id="UP000632125">
    <property type="component" value="Unassembled WGS sequence"/>
</dbReference>
<accession>A0A927CPW3</accession>
<organism evidence="8 9">
    <name type="scientific">Paenibacillus arenilitoris</name>
    <dbReference type="NCBI Taxonomy" id="2772299"/>
    <lineage>
        <taxon>Bacteria</taxon>
        <taxon>Bacillati</taxon>
        <taxon>Bacillota</taxon>
        <taxon>Bacilli</taxon>
        <taxon>Bacillales</taxon>
        <taxon>Paenibacillaceae</taxon>
        <taxon>Paenibacillus</taxon>
    </lineage>
</organism>
<comment type="subcellular location">
    <subcellularLocation>
        <location evidence="1">Cell membrane</location>
        <topology evidence="1">Multi-pass membrane protein</topology>
    </subcellularLocation>
</comment>
<evidence type="ECO:0000256" key="5">
    <source>
        <dbReference type="ARBA" id="ARBA00023136"/>
    </source>
</evidence>
<dbReference type="AlphaFoldDB" id="A0A927CPW3"/>
<evidence type="ECO:0000259" key="7">
    <source>
        <dbReference type="Pfam" id="PF13396"/>
    </source>
</evidence>
<keyword evidence="4 6" id="KW-1133">Transmembrane helix</keyword>
<feature type="domain" description="Cardiolipin synthase N-terminal" evidence="7">
    <location>
        <begin position="23"/>
        <end position="65"/>
    </location>
</feature>
<evidence type="ECO:0000256" key="4">
    <source>
        <dbReference type="ARBA" id="ARBA00022989"/>
    </source>
</evidence>